<reference evidence="2" key="1">
    <citation type="journal article" date="2019" name="Sci. Rep.">
        <title>Draft genome of Tanacetum cinerariifolium, the natural source of mosquito coil.</title>
        <authorList>
            <person name="Yamashiro T."/>
            <person name="Shiraishi A."/>
            <person name="Satake H."/>
            <person name="Nakayama K."/>
        </authorList>
    </citation>
    <scope>NUCLEOTIDE SEQUENCE</scope>
</reference>
<gene>
    <name evidence="2" type="ORF">Tci_913477</name>
</gene>
<dbReference type="AlphaFoldDB" id="A0A699W6Z9"/>
<organism evidence="2">
    <name type="scientific">Tanacetum cinerariifolium</name>
    <name type="common">Dalmatian daisy</name>
    <name type="synonym">Chrysanthemum cinerariifolium</name>
    <dbReference type="NCBI Taxonomy" id="118510"/>
    <lineage>
        <taxon>Eukaryota</taxon>
        <taxon>Viridiplantae</taxon>
        <taxon>Streptophyta</taxon>
        <taxon>Embryophyta</taxon>
        <taxon>Tracheophyta</taxon>
        <taxon>Spermatophyta</taxon>
        <taxon>Magnoliopsida</taxon>
        <taxon>eudicotyledons</taxon>
        <taxon>Gunneridae</taxon>
        <taxon>Pentapetalae</taxon>
        <taxon>asterids</taxon>
        <taxon>campanulids</taxon>
        <taxon>Asterales</taxon>
        <taxon>Asteraceae</taxon>
        <taxon>Asteroideae</taxon>
        <taxon>Anthemideae</taxon>
        <taxon>Anthemidinae</taxon>
        <taxon>Tanacetum</taxon>
    </lineage>
</organism>
<evidence type="ECO:0000313" key="2">
    <source>
        <dbReference type="EMBL" id="GFD41508.1"/>
    </source>
</evidence>
<feature type="region of interest" description="Disordered" evidence="1">
    <location>
        <begin position="1"/>
        <end position="20"/>
    </location>
</feature>
<name>A0A699W6Z9_TANCI</name>
<comment type="caution">
    <text evidence="2">The sequence shown here is derived from an EMBL/GenBank/DDBJ whole genome shotgun (WGS) entry which is preliminary data.</text>
</comment>
<proteinExistence type="predicted"/>
<evidence type="ECO:0000256" key="1">
    <source>
        <dbReference type="SAM" id="MobiDB-lite"/>
    </source>
</evidence>
<sequence length="20" mass="2163">MATTIEQKTALDESLVPSTQ</sequence>
<accession>A0A699W6Z9</accession>
<feature type="non-terminal residue" evidence="2">
    <location>
        <position position="20"/>
    </location>
</feature>
<dbReference type="EMBL" id="BKCJ011553794">
    <property type="protein sequence ID" value="GFD41508.1"/>
    <property type="molecule type" value="Genomic_DNA"/>
</dbReference>
<protein>
    <submittedName>
        <fullName evidence="2">Uncharacterized protein</fullName>
    </submittedName>
</protein>